<dbReference type="Proteomes" id="UP000437748">
    <property type="component" value="Unassembled WGS sequence"/>
</dbReference>
<evidence type="ECO:0000313" key="2">
    <source>
        <dbReference type="Proteomes" id="UP000437748"/>
    </source>
</evidence>
<gene>
    <name evidence="1" type="ORF">GCL60_15690</name>
</gene>
<dbReference type="OrthoDB" id="5294283at2"/>
<name>A0A6N6VPK2_9BACT</name>
<dbReference type="EMBL" id="WFLM01000007">
    <property type="protein sequence ID" value="KAB8036228.1"/>
    <property type="molecule type" value="Genomic_DNA"/>
</dbReference>
<keyword evidence="2" id="KW-1185">Reference proteome</keyword>
<evidence type="ECO:0008006" key="3">
    <source>
        <dbReference type="Google" id="ProtNLM"/>
    </source>
</evidence>
<proteinExistence type="predicted"/>
<evidence type="ECO:0000313" key="1">
    <source>
        <dbReference type="EMBL" id="KAB8036228.1"/>
    </source>
</evidence>
<sequence>MQKNLTIDDIEEISQAGASAVPLPTPFDLKLITKKIPIKYCEYKISNLADKMFVSESIGISSKGILFQSLSEFKKGTLLRIWVEIPDYWSRKSRVVEYKHTEAPTYFQVLSRVLSSEEILKRGTKFQILCENLTLDSVDETILEDYLNSNGVK</sequence>
<protein>
    <recommendedName>
        <fullName evidence="3">PilZ domain-containing protein</fullName>
    </recommendedName>
</protein>
<dbReference type="RefSeq" id="WP_153421697.1">
    <property type="nucleotide sequence ID" value="NZ_WFLM01000007.1"/>
</dbReference>
<organism evidence="1 2">
    <name type="scientific">Silvanigrella paludirubra</name>
    <dbReference type="NCBI Taxonomy" id="2499159"/>
    <lineage>
        <taxon>Bacteria</taxon>
        <taxon>Pseudomonadati</taxon>
        <taxon>Bdellovibrionota</taxon>
        <taxon>Oligoflexia</taxon>
        <taxon>Silvanigrellales</taxon>
        <taxon>Silvanigrellaceae</taxon>
        <taxon>Silvanigrella</taxon>
    </lineage>
</organism>
<comment type="caution">
    <text evidence="1">The sequence shown here is derived from an EMBL/GenBank/DDBJ whole genome shotgun (WGS) entry which is preliminary data.</text>
</comment>
<reference evidence="1 2" key="1">
    <citation type="submission" date="2019-10" db="EMBL/GenBank/DDBJ databases">
        <title>New species of Slilvanegrellaceae.</title>
        <authorList>
            <person name="Pitt A."/>
            <person name="Hahn M.W."/>
        </authorList>
    </citation>
    <scope>NUCLEOTIDE SEQUENCE [LARGE SCALE GENOMIC DNA]</scope>
    <source>
        <strain evidence="1 2">SP-Ram-0.45-NSY-1</strain>
    </source>
</reference>
<accession>A0A6N6VPK2</accession>
<dbReference type="AlphaFoldDB" id="A0A6N6VPK2"/>